<dbReference type="AlphaFoldDB" id="A0A6G1DNE8"/>
<evidence type="ECO:0000313" key="3">
    <source>
        <dbReference type="EMBL" id="KAF0913614.1"/>
    </source>
</evidence>
<dbReference type="EMBL" id="SPHZ02000006">
    <property type="protein sequence ID" value="KAF0913614.1"/>
    <property type="molecule type" value="Genomic_DNA"/>
</dbReference>
<evidence type="ECO:0000256" key="2">
    <source>
        <dbReference type="SAM" id="Phobius"/>
    </source>
</evidence>
<keyword evidence="2" id="KW-1133">Transmembrane helix</keyword>
<name>A0A6G1DNE8_9ORYZ</name>
<accession>A0A6G1DNE8</accession>
<feature type="compositionally biased region" description="Basic residues" evidence="1">
    <location>
        <begin position="63"/>
        <end position="74"/>
    </location>
</feature>
<evidence type="ECO:0000256" key="1">
    <source>
        <dbReference type="SAM" id="MobiDB-lite"/>
    </source>
</evidence>
<comment type="caution">
    <text evidence="3">The sequence shown here is derived from an EMBL/GenBank/DDBJ whole genome shotgun (WGS) entry which is preliminary data.</text>
</comment>
<protein>
    <submittedName>
        <fullName evidence="3">Uncharacterized protein</fullName>
    </submittedName>
</protein>
<feature type="transmembrane region" description="Helical" evidence="2">
    <location>
        <begin position="6"/>
        <end position="27"/>
    </location>
</feature>
<sequence length="87" mass="9789">MEMITGGAWTGSGICSGIAVGFLRCFLRWAKRLASGRSIETRRRGQNQVTLLLSRPPETSRPVGRRRARHRRRLLGQSPMAAERARD</sequence>
<keyword evidence="4" id="KW-1185">Reference proteome</keyword>
<reference evidence="3 4" key="1">
    <citation type="submission" date="2019-11" db="EMBL/GenBank/DDBJ databases">
        <title>Whole genome sequence of Oryza granulata.</title>
        <authorList>
            <person name="Li W."/>
        </authorList>
    </citation>
    <scope>NUCLEOTIDE SEQUENCE [LARGE SCALE GENOMIC DNA]</scope>
    <source>
        <strain evidence="4">cv. Menghai</strain>
        <tissue evidence="3">Leaf</tissue>
    </source>
</reference>
<keyword evidence="2" id="KW-0472">Membrane</keyword>
<gene>
    <name evidence="3" type="ORF">E2562_023724</name>
</gene>
<evidence type="ECO:0000313" key="4">
    <source>
        <dbReference type="Proteomes" id="UP000479710"/>
    </source>
</evidence>
<dbReference type="Proteomes" id="UP000479710">
    <property type="component" value="Unassembled WGS sequence"/>
</dbReference>
<feature type="region of interest" description="Disordered" evidence="1">
    <location>
        <begin position="45"/>
        <end position="87"/>
    </location>
</feature>
<keyword evidence="2" id="KW-0812">Transmembrane</keyword>
<organism evidence="3 4">
    <name type="scientific">Oryza meyeriana var. granulata</name>
    <dbReference type="NCBI Taxonomy" id="110450"/>
    <lineage>
        <taxon>Eukaryota</taxon>
        <taxon>Viridiplantae</taxon>
        <taxon>Streptophyta</taxon>
        <taxon>Embryophyta</taxon>
        <taxon>Tracheophyta</taxon>
        <taxon>Spermatophyta</taxon>
        <taxon>Magnoliopsida</taxon>
        <taxon>Liliopsida</taxon>
        <taxon>Poales</taxon>
        <taxon>Poaceae</taxon>
        <taxon>BOP clade</taxon>
        <taxon>Oryzoideae</taxon>
        <taxon>Oryzeae</taxon>
        <taxon>Oryzinae</taxon>
        <taxon>Oryza</taxon>
        <taxon>Oryza meyeriana</taxon>
    </lineage>
</organism>
<proteinExistence type="predicted"/>